<dbReference type="InterPro" id="IPR024528">
    <property type="entry name" value="ThrE_2"/>
</dbReference>
<evidence type="ECO:0000256" key="6">
    <source>
        <dbReference type="ARBA" id="ARBA00023136"/>
    </source>
</evidence>
<keyword evidence="3" id="KW-0997">Cell inner membrane</keyword>
<feature type="domain" description="Threonine/Serine exporter ThrE" evidence="9">
    <location>
        <begin position="6"/>
        <end position="134"/>
    </location>
</feature>
<dbReference type="InterPro" id="IPR050539">
    <property type="entry name" value="ThrE_Dicarb/AminoAcid_Exp"/>
</dbReference>
<keyword evidence="2" id="KW-1003">Cell membrane</keyword>
<comment type="caution">
    <text evidence="10">The sequence shown here is derived from an EMBL/GenBank/DDBJ whole genome shotgun (WGS) entry which is preliminary data.</text>
</comment>
<dbReference type="RefSeq" id="WP_207674308.1">
    <property type="nucleotide sequence ID" value="NZ_JAFREM010000023.1"/>
</dbReference>
<evidence type="ECO:0000313" key="10">
    <source>
        <dbReference type="EMBL" id="MBO1307359.1"/>
    </source>
</evidence>
<dbReference type="PANTHER" id="PTHR34390:SF1">
    <property type="entry name" value="SUCCINATE TRANSPORTER SUBUNIT YJJB-RELATED"/>
    <property type="match status" value="1"/>
</dbReference>
<keyword evidence="5 8" id="KW-1133">Transmembrane helix</keyword>
<feature type="transmembrane region" description="Helical" evidence="8">
    <location>
        <begin position="112"/>
        <end position="135"/>
    </location>
</feature>
<evidence type="ECO:0000256" key="5">
    <source>
        <dbReference type="ARBA" id="ARBA00022989"/>
    </source>
</evidence>
<name>A0ABS3LCK2_9ENTE</name>
<organism evidence="10 11">
    <name type="scientific">Candidatus Enterococcus moelleringii</name>
    <dbReference type="NCBI Taxonomy" id="2815325"/>
    <lineage>
        <taxon>Bacteria</taxon>
        <taxon>Bacillati</taxon>
        <taxon>Bacillota</taxon>
        <taxon>Bacilli</taxon>
        <taxon>Lactobacillales</taxon>
        <taxon>Enterococcaceae</taxon>
        <taxon>Enterococcus</taxon>
    </lineage>
</organism>
<keyword evidence="4 8" id="KW-0812">Transmembrane</keyword>
<feature type="transmembrane region" description="Helical" evidence="8">
    <location>
        <begin position="55"/>
        <end position="72"/>
    </location>
</feature>
<dbReference type="EMBL" id="JAFREM010000023">
    <property type="protein sequence ID" value="MBO1307359.1"/>
    <property type="molecule type" value="Genomic_DNA"/>
</dbReference>
<evidence type="ECO:0000313" key="11">
    <source>
        <dbReference type="Proteomes" id="UP000664601"/>
    </source>
</evidence>
<dbReference type="Pfam" id="PF12821">
    <property type="entry name" value="ThrE_2"/>
    <property type="match status" value="1"/>
</dbReference>
<dbReference type="PANTHER" id="PTHR34390">
    <property type="entry name" value="UPF0442 PROTEIN YJJB-RELATED"/>
    <property type="match status" value="1"/>
</dbReference>
<evidence type="ECO:0000256" key="1">
    <source>
        <dbReference type="ARBA" id="ARBA00004651"/>
    </source>
</evidence>
<keyword evidence="6 8" id="KW-0472">Membrane</keyword>
<evidence type="ECO:0000259" key="9">
    <source>
        <dbReference type="Pfam" id="PF12821"/>
    </source>
</evidence>
<evidence type="ECO:0000256" key="2">
    <source>
        <dbReference type="ARBA" id="ARBA00022475"/>
    </source>
</evidence>
<proteinExistence type="inferred from homology"/>
<comment type="similarity">
    <text evidence="7">Belongs to the ThrE exporter (TC 2.A.79) family.</text>
</comment>
<gene>
    <name evidence="10" type="ORF">JZO70_14365</name>
</gene>
<reference evidence="10 11" key="1">
    <citation type="submission" date="2021-03" db="EMBL/GenBank/DDBJ databases">
        <title>Enterococcal diversity collection.</title>
        <authorList>
            <person name="Gilmore M.S."/>
            <person name="Schwartzman J."/>
            <person name="Van Tyne D."/>
            <person name="Martin M."/>
            <person name="Earl A.M."/>
            <person name="Manson A.L."/>
            <person name="Straub T."/>
            <person name="Salamzade R."/>
            <person name="Saavedra J."/>
            <person name="Lebreton F."/>
            <person name="Prichula J."/>
            <person name="Schaufler K."/>
            <person name="Gaca A."/>
            <person name="Sgardioli B."/>
            <person name="Wagenaar J."/>
            <person name="Strong T."/>
        </authorList>
    </citation>
    <scope>NUCLEOTIDE SEQUENCE [LARGE SCALE GENOMIC DNA]</scope>
    <source>
        <strain evidence="10 11">669A</strain>
    </source>
</reference>
<evidence type="ECO:0000256" key="7">
    <source>
        <dbReference type="ARBA" id="ARBA00034125"/>
    </source>
</evidence>
<evidence type="ECO:0000256" key="8">
    <source>
        <dbReference type="SAM" id="Phobius"/>
    </source>
</evidence>
<protein>
    <submittedName>
        <fullName evidence="10">Threonine/serine exporter family protein</fullName>
    </submittedName>
</protein>
<feature type="transmembrane region" description="Helical" evidence="8">
    <location>
        <begin position="6"/>
        <end position="23"/>
    </location>
</feature>
<keyword evidence="11" id="KW-1185">Reference proteome</keyword>
<accession>A0ABS3LCK2</accession>
<dbReference type="Proteomes" id="UP000664601">
    <property type="component" value="Unassembled WGS sequence"/>
</dbReference>
<feature type="transmembrane region" description="Helical" evidence="8">
    <location>
        <begin position="79"/>
        <end position="100"/>
    </location>
</feature>
<sequence>MVFLMNFIFSMLSTITFGIITNIPRKAFLTCGITGAMGWMTFWICQTYFDQNIGFSNFLAAMVIGLMSIFFSRKKQMPVIVFNVPSLVPLVPGGPAYMAVREMMDQNFDVSMEYIAVVLVTSGAIALGFMFTNVIERFLKRTKATLIRERRR</sequence>
<evidence type="ECO:0000256" key="4">
    <source>
        <dbReference type="ARBA" id="ARBA00022692"/>
    </source>
</evidence>
<comment type="subcellular location">
    <subcellularLocation>
        <location evidence="1">Cell membrane</location>
        <topology evidence="1">Multi-pass membrane protein</topology>
    </subcellularLocation>
</comment>
<feature type="transmembrane region" description="Helical" evidence="8">
    <location>
        <begin position="28"/>
        <end position="49"/>
    </location>
</feature>
<evidence type="ECO:0000256" key="3">
    <source>
        <dbReference type="ARBA" id="ARBA00022519"/>
    </source>
</evidence>